<feature type="region of interest" description="Disordered" evidence="1">
    <location>
        <begin position="1"/>
        <end position="76"/>
    </location>
</feature>
<feature type="compositionally biased region" description="Low complexity" evidence="1">
    <location>
        <begin position="149"/>
        <end position="159"/>
    </location>
</feature>
<evidence type="ECO:0000256" key="1">
    <source>
        <dbReference type="SAM" id="MobiDB-lite"/>
    </source>
</evidence>
<feature type="region of interest" description="Disordered" evidence="1">
    <location>
        <begin position="199"/>
        <end position="239"/>
    </location>
</feature>
<organism evidence="2 3">
    <name type="scientific">Favolaschia claudopus</name>
    <dbReference type="NCBI Taxonomy" id="2862362"/>
    <lineage>
        <taxon>Eukaryota</taxon>
        <taxon>Fungi</taxon>
        <taxon>Dikarya</taxon>
        <taxon>Basidiomycota</taxon>
        <taxon>Agaricomycotina</taxon>
        <taxon>Agaricomycetes</taxon>
        <taxon>Agaricomycetidae</taxon>
        <taxon>Agaricales</taxon>
        <taxon>Marasmiineae</taxon>
        <taxon>Mycenaceae</taxon>
        <taxon>Favolaschia</taxon>
    </lineage>
</organism>
<feature type="compositionally biased region" description="Acidic residues" evidence="1">
    <location>
        <begin position="208"/>
        <end position="221"/>
    </location>
</feature>
<feature type="region of interest" description="Disordered" evidence="1">
    <location>
        <begin position="136"/>
        <end position="159"/>
    </location>
</feature>
<name>A0AAW0AT62_9AGAR</name>
<keyword evidence="3" id="KW-1185">Reference proteome</keyword>
<comment type="caution">
    <text evidence="2">The sequence shown here is derived from an EMBL/GenBank/DDBJ whole genome shotgun (WGS) entry which is preliminary data.</text>
</comment>
<dbReference type="Proteomes" id="UP001362999">
    <property type="component" value="Unassembled WGS sequence"/>
</dbReference>
<feature type="compositionally biased region" description="Basic and acidic residues" evidence="1">
    <location>
        <begin position="1"/>
        <end position="10"/>
    </location>
</feature>
<feature type="compositionally biased region" description="Low complexity" evidence="1">
    <location>
        <begin position="33"/>
        <end position="53"/>
    </location>
</feature>
<sequence>MGDSEVHDLLTKIANKSSGSSASTSMLAKLSKARAGLGSSSSASSSTSRKAAANSESNRGMRPKKSKNKQNQSTNNNFRVASIMVLPCDHDDFKDSLREGLPHVFGYFDRIEEESGEPANDVRQTVAKSRRLFGHPGRMLSTTRDRQQADSATADSSSVSQSIVTVASWGSHQQSAVSNKPIPKEILETWVDQDALRAYQGTNTGSDNDSEETNSDDEDGEGLAALVLNRPPLSPSFAP</sequence>
<evidence type="ECO:0000313" key="2">
    <source>
        <dbReference type="EMBL" id="KAK7016653.1"/>
    </source>
</evidence>
<accession>A0AAW0AT62</accession>
<dbReference type="EMBL" id="JAWWNJ010000050">
    <property type="protein sequence ID" value="KAK7016653.1"/>
    <property type="molecule type" value="Genomic_DNA"/>
</dbReference>
<dbReference type="AlphaFoldDB" id="A0AAW0AT62"/>
<reference evidence="2 3" key="1">
    <citation type="journal article" date="2024" name="J Genomics">
        <title>Draft genome sequencing and assembly of Favolaschia claudopus CIRM-BRFM 2984 isolated from oak limbs.</title>
        <authorList>
            <person name="Navarro D."/>
            <person name="Drula E."/>
            <person name="Chaduli D."/>
            <person name="Cazenave R."/>
            <person name="Ahrendt S."/>
            <person name="Wang J."/>
            <person name="Lipzen A."/>
            <person name="Daum C."/>
            <person name="Barry K."/>
            <person name="Grigoriev I.V."/>
            <person name="Favel A."/>
            <person name="Rosso M.N."/>
            <person name="Martin F."/>
        </authorList>
    </citation>
    <scope>NUCLEOTIDE SEQUENCE [LARGE SCALE GENOMIC DNA]</scope>
    <source>
        <strain evidence="2 3">CIRM-BRFM 2984</strain>
    </source>
</reference>
<gene>
    <name evidence="2" type="ORF">R3P38DRAFT_3202905</name>
</gene>
<proteinExistence type="predicted"/>
<protein>
    <submittedName>
        <fullName evidence="2">Uncharacterized protein</fullName>
    </submittedName>
</protein>
<evidence type="ECO:0000313" key="3">
    <source>
        <dbReference type="Proteomes" id="UP001362999"/>
    </source>
</evidence>